<comment type="catalytic activity">
    <reaction evidence="1">
        <text>ATP + protein L-histidine = ADP + protein N-phospho-L-histidine.</text>
        <dbReference type="EC" id="2.7.13.3"/>
    </reaction>
</comment>
<dbReference type="InterPro" id="IPR004358">
    <property type="entry name" value="Sig_transdc_His_kin-like_C"/>
</dbReference>
<dbReference type="InterPro" id="IPR013767">
    <property type="entry name" value="PAS_fold"/>
</dbReference>
<dbReference type="PROSITE" id="PS50110">
    <property type="entry name" value="RESPONSE_REGULATORY"/>
    <property type="match status" value="1"/>
</dbReference>
<dbReference type="SMART" id="SM00388">
    <property type="entry name" value="HisKA"/>
    <property type="match status" value="1"/>
</dbReference>
<keyword evidence="3" id="KW-0597">Phosphoprotein</keyword>
<evidence type="ECO:0000256" key="2">
    <source>
        <dbReference type="ARBA" id="ARBA00012438"/>
    </source>
</evidence>
<dbReference type="EMBL" id="JAOPKD010000002">
    <property type="protein sequence ID" value="MCU4726125.1"/>
    <property type="molecule type" value="Genomic_DNA"/>
</dbReference>
<dbReference type="Gene3D" id="3.40.50.2300">
    <property type="match status" value="1"/>
</dbReference>
<dbReference type="InterPro" id="IPR013656">
    <property type="entry name" value="PAS_4"/>
</dbReference>
<dbReference type="InterPro" id="IPR000014">
    <property type="entry name" value="PAS"/>
</dbReference>
<dbReference type="NCBIfam" id="TIGR00229">
    <property type="entry name" value="sensory_box"/>
    <property type="match status" value="2"/>
</dbReference>
<gene>
    <name evidence="12" type="ORF">OB914_03940</name>
    <name evidence="11" type="ORF">OB916_03865</name>
</gene>
<evidence type="ECO:0000256" key="3">
    <source>
        <dbReference type="ARBA" id="ARBA00022553"/>
    </source>
</evidence>
<dbReference type="SMART" id="SM00448">
    <property type="entry name" value="REC"/>
    <property type="match status" value="1"/>
</dbReference>
<evidence type="ECO:0000313" key="13">
    <source>
        <dbReference type="Proteomes" id="UP001208186"/>
    </source>
</evidence>
<dbReference type="InterPro" id="IPR036890">
    <property type="entry name" value="HATPase_C_sf"/>
</dbReference>
<dbReference type="InterPro" id="IPR003594">
    <property type="entry name" value="HATPase_dom"/>
</dbReference>
<dbReference type="GO" id="GO:0000155">
    <property type="term" value="F:phosphorelay sensor kinase activity"/>
    <property type="evidence" value="ECO:0007669"/>
    <property type="project" value="InterPro"/>
</dbReference>
<evidence type="ECO:0000256" key="4">
    <source>
        <dbReference type="ARBA" id="ARBA00022679"/>
    </source>
</evidence>
<feature type="domain" description="PAS" evidence="10">
    <location>
        <begin position="135"/>
        <end position="177"/>
    </location>
</feature>
<proteinExistence type="predicted"/>
<dbReference type="Gene3D" id="1.10.287.130">
    <property type="match status" value="1"/>
</dbReference>
<dbReference type="AlphaFoldDB" id="A0AAE3ID05"/>
<dbReference type="PROSITE" id="PS50112">
    <property type="entry name" value="PAS"/>
    <property type="match status" value="1"/>
</dbReference>
<organism evidence="12 14">
    <name type="scientific">Halapricum hydrolyticum</name>
    <dbReference type="NCBI Taxonomy" id="2979991"/>
    <lineage>
        <taxon>Archaea</taxon>
        <taxon>Methanobacteriati</taxon>
        <taxon>Methanobacteriota</taxon>
        <taxon>Stenosarchaea group</taxon>
        <taxon>Halobacteria</taxon>
        <taxon>Halobacteriales</taxon>
        <taxon>Haloarculaceae</taxon>
        <taxon>Halapricum</taxon>
    </lineage>
</organism>
<dbReference type="InterPro" id="IPR005467">
    <property type="entry name" value="His_kinase_dom"/>
</dbReference>
<dbReference type="SUPFAM" id="SSF47384">
    <property type="entry name" value="Homodimeric domain of signal transducing histidine kinase"/>
    <property type="match status" value="1"/>
</dbReference>
<evidence type="ECO:0000259" key="8">
    <source>
        <dbReference type="PROSITE" id="PS50109"/>
    </source>
</evidence>
<evidence type="ECO:0000313" key="14">
    <source>
        <dbReference type="Proteomes" id="UP001209746"/>
    </source>
</evidence>
<dbReference type="InterPro" id="IPR036097">
    <property type="entry name" value="HisK_dim/P_sf"/>
</dbReference>
<dbReference type="GO" id="GO:0006355">
    <property type="term" value="P:regulation of DNA-templated transcription"/>
    <property type="evidence" value="ECO:0007669"/>
    <property type="project" value="InterPro"/>
</dbReference>
<evidence type="ECO:0000256" key="6">
    <source>
        <dbReference type="ARBA" id="ARBA00023012"/>
    </source>
</evidence>
<protein>
    <recommendedName>
        <fullName evidence="2">histidine kinase</fullName>
        <ecNumber evidence="2">2.7.13.3</ecNumber>
    </recommendedName>
</protein>
<keyword evidence="5" id="KW-0418">Kinase</keyword>
<evidence type="ECO:0000256" key="7">
    <source>
        <dbReference type="PROSITE-ProRule" id="PRU00169"/>
    </source>
</evidence>
<feature type="domain" description="Response regulatory" evidence="9">
    <location>
        <begin position="6"/>
        <end position="120"/>
    </location>
</feature>
<dbReference type="CDD" id="cd00156">
    <property type="entry name" value="REC"/>
    <property type="match status" value="1"/>
</dbReference>
<dbReference type="InterPro" id="IPR001789">
    <property type="entry name" value="Sig_transdc_resp-reg_receiver"/>
</dbReference>
<evidence type="ECO:0000313" key="12">
    <source>
        <dbReference type="EMBL" id="MCU4726125.1"/>
    </source>
</evidence>
<dbReference type="CDD" id="cd00075">
    <property type="entry name" value="HATPase"/>
    <property type="match status" value="1"/>
</dbReference>
<feature type="domain" description="Histidine kinase" evidence="8">
    <location>
        <begin position="513"/>
        <end position="730"/>
    </location>
</feature>
<keyword evidence="6" id="KW-0902">Two-component regulatory system</keyword>
<dbReference type="SMART" id="SM00091">
    <property type="entry name" value="PAS"/>
    <property type="match status" value="3"/>
</dbReference>
<dbReference type="SUPFAM" id="SSF55874">
    <property type="entry name" value="ATPase domain of HSP90 chaperone/DNA topoisomerase II/histidine kinase"/>
    <property type="match status" value="1"/>
</dbReference>
<dbReference type="InterPro" id="IPR003661">
    <property type="entry name" value="HisK_dim/P_dom"/>
</dbReference>
<dbReference type="Pfam" id="PF00989">
    <property type="entry name" value="PAS"/>
    <property type="match status" value="1"/>
</dbReference>
<comment type="caution">
    <text evidence="7">Lacks conserved residue(s) required for the propagation of feature annotation.</text>
</comment>
<dbReference type="InterPro" id="IPR035965">
    <property type="entry name" value="PAS-like_dom_sf"/>
</dbReference>
<dbReference type="InterPro" id="IPR050736">
    <property type="entry name" value="Sensor_HK_Regulatory"/>
</dbReference>
<dbReference type="SUPFAM" id="SSF55785">
    <property type="entry name" value="PYP-like sensor domain (PAS domain)"/>
    <property type="match status" value="3"/>
</dbReference>
<dbReference type="Gene3D" id="3.30.565.10">
    <property type="entry name" value="Histidine kinase-like ATPase, C-terminal domain"/>
    <property type="match status" value="1"/>
</dbReference>
<dbReference type="Pfam" id="PF00072">
    <property type="entry name" value="Response_reg"/>
    <property type="match status" value="1"/>
</dbReference>
<evidence type="ECO:0000259" key="10">
    <source>
        <dbReference type="PROSITE" id="PS50112"/>
    </source>
</evidence>
<dbReference type="SUPFAM" id="SSF52172">
    <property type="entry name" value="CheY-like"/>
    <property type="match status" value="1"/>
</dbReference>
<comment type="caution">
    <text evidence="12">The sequence shown here is derived from an EMBL/GenBank/DDBJ whole genome shotgun (WGS) entry which is preliminary data.</text>
</comment>
<keyword evidence="4" id="KW-0808">Transferase</keyword>
<dbReference type="Pfam" id="PF08448">
    <property type="entry name" value="PAS_4"/>
    <property type="match status" value="2"/>
</dbReference>
<dbReference type="Pfam" id="PF02518">
    <property type="entry name" value="HATPase_c"/>
    <property type="match status" value="1"/>
</dbReference>
<name>A0AAE3ID05_9EURY</name>
<sequence length="735" mass="82597">MGAPLRVLAVEPEDLTPSAVSLSQIDGRLEVDVEFTPERALEALKERSFDCVLSAYDLPDSDGVEFLSMLRDVYPDVPVVFYPARGSERLASDALAAGATDYLPRRDEAIHLSKVADRLQKVCQHYRGQREQRAIAQRYETLLEDISETVFVTDDDGAFTYVCPNTSHVFGYTADEVSDLGTVDALFEESLFDQETLENRGEIENIETEITGATGDRRTVLVSVKRVDAEDGTTLYTVRDVTERERRKRELRQYERMINTMQESACIYDEDARFKVVNEYLAEFYDTARDDLVGKKSNLVPKINAQYDGDAFGELFTGERTELSGEVAGEFPTAGYQVLDYRLTPLTVDGEVEGVVGVTREVTEQREYEQQLEETNALLSALFEALPVGVLAEDESRRVLAANERFFELFDMPGGPDDVIGVDCERLAEEARDIFVDEAEFLEGIDERIDARDPVDSEELVLEDERTFARSYRPLELPDSDGHLWMYRDVTEQKEREQTLRRERDRLDEFASVVSHDLRNPLHVARGQLELASEDCDSEHHETVVEALDRMSTLIDDLLMLAREGEQVSEREPIDLATLVESCWQNVETNSATMQVAIDRTVSADRNRLRQLFENLFRNAVEHGSTEPDTDTHWGGLVRGSTDTDAQAGQDVPRQGVTITVGELADGFYVADDGPGIPPEDRDRVFEVGYSTIDTGTGFGLSIVERVADAHGWDVHVTESEAGGARFEFTGVDWV</sequence>
<dbReference type="Pfam" id="PF00512">
    <property type="entry name" value="HisKA"/>
    <property type="match status" value="1"/>
</dbReference>
<dbReference type="PROSITE" id="PS50109">
    <property type="entry name" value="HIS_KIN"/>
    <property type="match status" value="1"/>
</dbReference>
<reference evidence="12" key="1">
    <citation type="submission" date="2023-02" db="EMBL/GenBank/DDBJ databases">
        <title>Enrichment on poylsaccharides allowed isolation of novel metabolic and taxonomic groups of Haloarchaea.</title>
        <authorList>
            <person name="Sorokin D.Y."/>
            <person name="Elcheninov A.G."/>
            <person name="Khizhniak T.V."/>
            <person name="Kolganova T.V."/>
            <person name="Kublanov I.V."/>
        </authorList>
    </citation>
    <scope>NUCLEOTIDE SEQUENCE</scope>
    <source>
        <strain evidence="11 13">HArc-curdl5-1</strain>
        <strain evidence="12">HArc-curdl7</strain>
    </source>
</reference>
<accession>A0AAE3ID05</accession>
<dbReference type="CDD" id="cd00130">
    <property type="entry name" value="PAS"/>
    <property type="match status" value="1"/>
</dbReference>
<dbReference type="CDD" id="cd00082">
    <property type="entry name" value="HisKA"/>
    <property type="match status" value="1"/>
</dbReference>
<keyword evidence="13" id="KW-1185">Reference proteome</keyword>
<dbReference type="SMART" id="SM00387">
    <property type="entry name" value="HATPase_c"/>
    <property type="match status" value="1"/>
</dbReference>
<dbReference type="EC" id="2.7.13.3" evidence="2"/>
<evidence type="ECO:0000259" key="9">
    <source>
        <dbReference type="PROSITE" id="PS50110"/>
    </source>
</evidence>
<dbReference type="InterPro" id="IPR011006">
    <property type="entry name" value="CheY-like_superfamily"/>
</dbReference>
<evidence type="ECO:0000313" key="11">
    <source>
        <dbReference type="EMBL" id="MCU4717198.1"/>
    </source>
</evidence>
<dbReference type="Proteomes" id="UP001208186">
    <property type="component" value="Unassembled WGS sequence"/>
</dbReference>
<evidence type="ECO:0000256" key="1">
    <source>
        <dbReference type="ARBA" id="ARBA00000085"/>
    </source>
</evidence>
<dbReference type="PRINTS" id="PR00344">
    <property type="entry name" value="BCTRLSENSOR"/>
</dbReference>
<dbReference type="Gene3D" id="3.30.450.20">
    <property type="entry name" value="PAS domain"/>
    <property type="match status" value="3"/>
</dbReference>
<dbReference type="Proteomes" id="UP001209746">
    <property type="component" value="Unassembled WGS sequence"/>
</dbReference>
<dbReference type="PANTHER" id="PTHR43711">
    <property type="entry name" value="TWO-COMPONENT HISTIDINE KINASE"/>
    <property type="match status" value="1"/>
</dbReference>
<evidence type="ECO:0000256" key="5">
    <source>
        <dbReference type="ARBA" id="ARBA00022777"/>
    </source>
</evidence>
<dbReference type="EMBL" id="JAOPKC010000002">
    <property type="protein sequence ID" value="MCU4717198.1"/>
    <property type="molecule type" value="Genomic_DNA"/>
</dbReference>
<dbReference type="RefSeq" id="WP_315907963.1">
    <property type="nucleotide sequence ID" value="NZ_JAOPKC010000002.1"/>
</dbReference>
<dbReference type="PANTHER" id="PTHR43711:SF1">
    <property type="entry name" value="HISTIDINE KINASE 1"/>
    <property type="match status" value="1"/>
</dbReference>